<dbReference type="EMBL" id="LNQN01000001">
    <property type="protein sequence ID" value="KSU85248.1"/>
    <property type="molecule type" value="Genomic_DNA"/>
</dbReference>
<name>A0A0V8JF12_9BACL</name>
<accession>A0A0V8JF12</accession>
<protein>
    <submittedName>
        <fullName evidence="1">Uncharacterized protein</fullName>
    </submittedName>
</protein>
<organism evidence="1 2">
    <name type="scientific">Fictibacillus enclensis</name>
    <dbReference type="NCBI Taxonomy" id="1017270"/>
    <lineage>
        <taxon>Bacteria</taxon>
        <taxon>Bacillati</taxon>
        <taxon>Bacillota</taxon>
        <taxon>Bacilli</taxon>
        <taxon>Bacillales</taxon>
        <taxon>Fictibacillaceae</taxon>
        <taxon>Fictibacillus</taxon>
    </lineage>
</organism>
<dbReference type="Proteomes" id="UP000054099">
    <property type="component" value="Unassembled WGS sequence"/>
</dbReference>
<evidence type="ECO:0000313" key="1">
    <source>
        <dbReference type="EMBL" id="KSU85248.1"/>
    </source>
</evidence>
<dbReference type="AlphaFoldDB" id="A0A0V8JF12"/>
<comment type="caution">
    <text evidence="1">The sequence shown here is derived from an EMBL/GenBank/DDBJ whole genome shotgun (WGS) entry which is preliminary data.</text>
</comment>
<dbReference type="OrthoDB" id="2971251at2"/>
<keyword evidence="2" id="KW-1185">Reference proteome</keyword>
<sequence>MSVIHPDSYLFKIPNCQIEKKEYQIVSQYYESESFVYRTFIVTQSGAPYLLYELAITYEAVYKLSQFFPIYTPAFLLPLGLNFVYDMLKAPCPRHTSSLITKEHISSLAIHWRSLPPITDPAFPESSSSL</sequence>
<proteinExistence type="predicted"/>
<evidence type="ECO:0000313" key="2">
    <source>
        <dbReference type="Proteomes" id="UP000054099"/>
    </source>
</evidence>
<dbReference type="RefSeq" id="WP_061969850.1">
    <property type="nucleotide sequence ID" value="NZ_FMAV01000001.1"/>
</dbReference>
<reference evidence="1 2" key="1">
    <citation type="journal article" date="2014" name="Antonie Van Leeuwenhoek">
        <title>Fictibacillus enclensis sp. nov., isolated from marine sediment.</title>
        <authorList>
            <person name="Dastager S.G."/>
            <person name="Mawlankar R."/>
            <person name="Srinivasan K."/>
            <person name="Tang S.K."/>
            <person name="Lee J.C."/>
            <person name="Ramana V.V."/>
            <person name="Shouche Y.S."/>
        </authorList>
    </citation>
    <scope>NUCLEOTIDE SEQUENCE [LARGE SCALE GENOMIC DNA]</scope>
    <source>
        <strain evidence="1 2">NIO-1003</strain>
    </source>
</reference>
<gene>
    <name evidence="1" type="ORF">AS030_06985</name>
</gene>